<evidence type="ECO:0000313" key="13">
    <source>
        <dbReference type="EMBL" id="QPC47928.1"/>
    </source>
</evidence>
<dbReference type="HAMAP" id="MF_00379">
    <property type="entry name" value="GTPase_MnmE"/>
    <property type="match status" value="1"/>
</dbReference>
<dbReference type="GO" id="GO:0003924">
    <property type="term" value="F:GTPase activity"/>
    <property type="evidence" value="ECO:0007669"/>
    <property type="project" value="UniProtKB-UniRule"/>
</dbReference>
<dbReference type="InterPro" id="IPR027266">
    <property type="entry name" value="TrmE/GcvT-like"/>
</dbReference>
<comment type="caution">
    <text evidence="10">Lacks conserved residue(s) required for the propagation of feature annotation.</text>
</comment>
<dbReference type="NCBIfam" id="TIGR00450">
    <property type="entry name" value="mnmE_trmE_thdF"/>
    <property type="match status" value="1"/>
</dbReference>
<feature type="domain" description="TrmE-type G" evidence="12">
    <location>
        <begin position="223"/>
        <end position="382"/>
    </location>
</feature>
<dbReference type="SUPFAM" id="SSF52540">
    <property type="entry name" value="P-loop containing nucleoside triphosphate hydrolases"/>
    <property type="match status" value="1"/>
</dbReference>
<dbReference type="PROSITE" id="PS51709">
    <property type="entry name" value="G_TRME"/>
    <property type="match status" value="1"/>
</dbReference>
<dbReference type="NCBIfam" id="NF003661">
    <property type="entry name" value="PRK05291.1-3"/>
    <property type="match status" value="1"/>
</dbReference>
<proteinExistence type="inferred from homology"/>
<protein>
    <recommendedName>
        <fullName evidence="10">tRNA modification GTPase MnmE</fullName>
        <ecNumber evidence="10">3.6.-.-</ecNumber>
    </recommendedName>
</protein>
<dbReference type="GO" id="GO:0005829">
    <property type="term" value="C:cytosol"/>
    <property type="evidence" value="ECO:0007669"/>
    <property type="project" value="TreeGrafter"/>
</dbReference>
<dbReference type="InterPro" id="IPR005225">
    <property type="entry name" value="Small_GTP-bd"/>
</dbReference>
<feature type="binding site" evidence="10">
    <location>
        <position position="252"/>
    </location>
    <ligand>
        <name>K(+)</name>
        <dbReference type="ChEBI" id="CHEBI:29103"/>
    </ligand>
</feature>
<comment type="subcellular location">
    <subcellularLocation>
        <location evidence="10">Cytoplasm</location>
    </subcellularLocation>
</comment>
<keyword evidence="5 10" id="KW-0547">Nucleotide-binding</keyword>
<dbReference type="InterPro" id="IPR006073">
    <property type="entry name" value="GTP-bd"/>
</dbReference>
<keyword evidence="14" id="KW-1185">Reference proteome</keyword>
<sequence length="461" mass="51578">MEFDTISAISTPMGEGAIAIVRLSGDDSLAIADRLYRSRDGRKLSDVASHTIHYGNIVDPKTDDVVEEVMVSVMKAPRTFTRENVVEINCHGGFVTVNKVLQLTLREGARLAEPGEFTKRAFLNGRIDLSQAEAVMDLIRAKTDRAMNVAIGQMEGRLSNQIRTLRQSILETLAQVEVNIDYPEYDDVEEMTHQLFKERADYVGGELDKLLRTSQQGKILRDGLSTVIVGRPNVGKSSLLNALVHENKAIVTDIPGTTRDVIEEYVNVRGVPLRLVDTAGIRETEDIVERIGVERSREYLKKADLILLVLNYSDDLTEEDEGLFEAVKGMDVIVIVNKTDLDPKIDMERVKELSANHQLVTTSLLKEEGIDELEQAIADLFFEGELEAQDLTYVSNSRHIALIEQALHHIEEVKEAIELNTPVDLIQIDFTRAWELLGEIIGDAVHESLIDQLFSQFCLGK</sequence>
<dbReference type="Pfam" id="PF01926">
    <property type="entry name" value="MMR_HSR1"/>
    <property type="match status" value="1"/>
</dbReference>
<evidence type="ECO:0000256" key="5">
    <source>
        <dbReference type="ARBA" id="ARBA00022741"/>
    </source>
</evidence>
<dbReference type="InterPro" id="IPR018948">
    <property type="entry name" value="GTP-bd_TrmE_N"/>
</dbReference>
<feature type="binding site" evidence="10">
    <location>
        <position position="87"/>
    </location>
    <ligand>
        <name>(6S)-5-formyl-5,6,7,8-tetrahydrofolate</name>
        <dbReference type="ChEBI" id="CHEBI:57457"/>
    </ligand>
</feature>
<dbReference type="InterPro" id="IPR004520">
    <property type="entry name" value="GTPase_MnmE"/>
</dbReference>
<evidence type="ECO:0000256" key="4">
    <source>
        <dbReference type="ARBA" id="ARBA00022723"/>
    </source>
</evidence>
<dbReference type="Gene3D" id="3.30.1360.120">
    <property type="entry name" value="Probable tRNA modification gtpase trme, domain 1"/>
    <property type="match status" value="1"/>
</dbReference>
<keyword evidence="2 10" id="KW-0963">Cytoplasm</keyword>
<keyword evidence="8 10" id="KW-0630">Potassium</keyword>
<dbReference type="PRINTS" id="PR00449">
    <property type="entry name" value="RASTRNSFRMNG"/>
</dbReference>
<keyword evidence="7 10" id="KW-0460">Magnesium</keyword>
<dbReference type="GO" id="GO:0002098">
    <property type="term" value="P:tRNA wobble uridine modification"/>
    <property type="evidence" value="ECO:0007669"/>
    <property type="project" value="TreeGrafter"/>
</dbReference>
<dbReference type="RefSeq" id="WP_239672609.1">
    <property type="nucleotide sequence ID" value="NZ_CP049742.1"/>
</dbReference>
<feature type="binding site" evidence="10">
    <location>
        <position position="461"/>
    </location>
    <ligand>
        <name>(6S)-5-formyl-5,6,7,8-tetrahydrofolate</name>
        <dbReference type="ChEBI" id="CHEBI:57457"/>
    </ligand>
</feature>
<dbReference type="GO" id="GO:0005525">
    <property type="term" value="F:GTP binding"/>
    <property type="evidence" value="ECO:0007669"/>
    <property type="project" value="UniProtKB-UniRule"/>
</dbReference>
<keyword evidence="6 10" id="KW-0378">Hydrolase</keyword>
<dbReference type="GO" id="GO:0046872">
    <property type="term" value="F:metal ion binding"/>
    <property type="evidence" value="ECO:0007669"/>
    <property type="project" value="UniProtKB-KW"/>
</dbReference>
<dbReference type="PANTHER" id="PTHR42714:SF2">
    <property type="entry name" value="TRNA MODIFICATION GTPASE GTPBP3, MITOCHONDRIAL"/>
    <property type="match status" value="1"/>
</dbReference>
<dbReference type="KEGG" id="mcui:G8O30_13640"/>
<feature type="binding site" evidence="10">
    <location>
        <position position="258"/>
    </location>
    <ligand>
        <name>Mg(2+)</name>
        <dbReference type="ChEBI" id="CHEBI:18420"/>
    </ligand>
</feature>
<dbReference type="FunFam" id="3.40.50.300:FF:000494">
    <property type="entry name" value="tRNA modification GTPase MnmE"/>
    <property type="match status" value="1"/>
</dbReference>
<gene>
    <name evidence="10 13" type="primary">mnmE</name>
    <name evidence="10" type="synonym">trmE</name>
    <name evidence="13" type="ORF">G8O30_13640</name>
</gene>
<feature type="binding site" evidence="10">
    <location>
        <begin position="233"/>
        <end position="238"/>
    </location>
    <ligand>
        <name>GTP</name>
        <dbReference type="ChEBI" id="CHEBI:37565"/>
    </ligand>
</feature>
<evidence type="ECO:0000256" key="8">
    <source>
        <dbReference type="ARBA" id="ARBA00022958"/>
    </source>
</evidence>
<dbReference type="Gene3D" id="3.40.50.300">
    <property type="entry name" value="P-loop containing nucleotide triphosphate hydrolases"/>
    <property type="match status" value="1"/>
</dbReference>
<feature type="binding site" evidence="10">
    <location>
        <begin position="252"/>
        <end position="258"/>
    </location>
    <ligand>
        <name>GTP</name>
        <dbReference type="ChEBI" id="CHEBI:37565"/>
    </ligand>
</feature>
<feature type="binding site" evidence="10">
    <location>
        <position position="233"/>
    </location>
    <ligand>
        <name>K(+)</name>
        <dbReference type="ChEBI" id="CHEBI:29103"/>
    </ligand>
</feature>
<keyword evidence="9 10" id="KW-0342">GTP-binding</keyword>
<feature type="binding site" evidence="10">
    <location>
        <position position="254"/>
    </location>
    <ligand>
        <name>K(+)</name>
        <dbReference type="ChEBI" id="CHEBI:29103"/>
    </ligand>
</feature>
<dbReference type="EMBL" id="CP049742">
    <property type="protein sequence ID" value="QPC47928.1"/>
    <property type="molecule type" value="Genomic_DNA"/>
</dbReference>
<evidence type="ECO:0000256" key="11">
    <source>
        <dbReference type="RuleBase" id="RU003313"/>
    </source>
</evidence>
<feature type="binding site" evidence="10">
    <location>
        <position position="237"/>
    </location>
    <ligand>
        <name>Mg(2+)</name>
        <dbReference type="ChEBI" id="CHEBI:18420"/>
    </ligand>
</feature>
<evidence type="ECO:0000259" key="12">
    <source>
        <dbReference type="PROSITE" id="PS51709"/>
    </source>
</evidence>
<dbReference type="InterPro" id="IPR027368">
    <property type="entry name" value="MnmE_dom2"/>
</dbReference>
<dbReference type="InterPro" id="IPR025867">
    <property type="entry name" value="MnmE_helical"/>
</dbReference>
<dbReference type="InterPro" id="IPR027417">
    <property type="entry name" value="P-loop_NTPase"/>
</dbReference>
<evidence type="ECO:0000256" key="6">
    <source>
        <dbReference type="ARBA" id="ARBA00022801"/>
    </source>
</evidence>
<evidence type="ECO:0000256" key="1">
    <source>
        <dbReference type="ARBA" id="ARBA00011043"/>
    </source>
</evidence>
<comment type="subunit">
    <text evidence="10">Homodimer. Heterotetramer of two MnmE and two MnmG subunits.</text>
</comment>
<dbReference type="PANTHER" id="PTHR42714">
    <property type="entry name" value="TRNA MODIFICATION GTPASE GTPBP3"/>
    <property type="match status" value="1"/>
</dbReference>
<feature type="binding site" evidence="10">
    <location>
        <position position="22"/>
    </location>
    <ligand>
        <name>(6S)-5-formyl-5,6,7,8-tetrahydrofolate</name>
        <dbReference type="ChEBI" id="CHEBI:57457"/>
    </ligand>
</feature>
<dbReference type="InterPro" id="IPR031168">
    <property type="entry name" value="G_TrmE"/>
</dbReference>
<dbReference type="Proteomes" id="UP000593626">
    <property type="component" value="Chromosome"/>
</dbReference>
<dbReference type="NCBIfam" id="TIGR00231">
    <property type="entry name" value="small_GTP"/>
    <property type="match status" value="1"/>
</dbReference>
<keyword evidence="4 10" id="KW-0479">Metal-binding</keyword>
<evidence type="ECO:0000256" key="2">
    <source>
        <dbReference type="ARBA" id="ARBA00022490"/>
    </source>
</evidence>
<evidence type="ECO:0000313" key="14">
    <source>
        <dbReference type="Proteomes" id="UP000593626"/>
    </source>
</evidence>
<comment type="similarity">
    <text evidence="1 10 11">Belongs to the TRAFAC class TrmE-Era-EngA-EngB-Septin-like GTPase superfamily. TrmE GTPase family.</text>
</comment>
<dbReference type="CDD" id="cd04164">
    <property type="entry name" value="trmE"/>
    <property type="match status" value="1"/>
</dbReference>
<dbReference type="CDD" id="cd14858">
    <property type="entry name" value="TrmE_N"/>
    <property type="match status" value="1"/>
</dbReference>
<dbReference type="GO" id="GO:0030488">
    <property type="term" value="P:tRNA methylation"/>
    <property type="evidence" value="ECO:0007669"/>
    <property type="project" value="TreeGrafter"/>
</dbReference>
<name>A0A7S8CDE6_9BACI</name>
<evidence type="ECO:0000256" key="9">
    <source>
        <dbReference type="ARBA" id="ARBA00023134"/>
    </source>
</evidence>
<dbReference type="Gene3D" id="1.20.120.430">
    <property type="entry name" value="tRNA modification GTPase MnmE domain 2"/>
    <property type="match status" value="1"/>
</dbReference>
<evidence type="ECO:0000256" key="7">
    <source>
        <dbReference type="ARBA" id="ARBA00022842"/>
    </source>
</evidence>
<organism evidence="13 14">
    <name type="scientific">Mangrovibacillus cuniculi</name>
    <dbReference type="NCBI Taxonomy" id="2593652"/>
    <lineage>
        <taxon>Bacteria</taxon>
        <taxon>Bacillati</taxon>
        <taxon>Bacillota</taxon>
        <taxon>Bacilli</taxon>
        <taxon>Bacillales</taxon>
        <taxon>Bacillaceae</taxon>
        <taxon>Mangrovibacillus</taxon>
    </lineage>
</organism>
<comment type="function">
    <text evidence="10">Exhibits a very high intrinsic GTPase hydrolysis rate. Involved in the addition of a carboxymethylaminomethyl (cmnm) group at the wobble position (U34) of certain tRNAs, forming tRNA-cmnm(5)s(2)U34.</text>
</comment>
<dbReference type="EC" id="3.6.-.-" evidence="10"/>
<evidence type="ECO:0000256" key="10">
    <source>
        <dbReference type="HAMAP-Rule" id="MF_00379"/>
    </source>
</evidence>
<evidence type="ECO:0000256" key="3">
    <source>
        <dbReference type="ARBA" id="ARBA00022694"/>
    </source>
</evidence>
<feature type="binding site" evidence="10">
    <location>
        <position position="257"/>
    </location>
    <ligand>
        <name>K(+)</name>
        <dbReference type="ChEBI" id="CHEBI:29103"/>
    </ligand>
</feature>
<feature type="binding site" evidence="10">
    <location>
        <begin position="277"/>
        <end position="280"/>
    </location>
    <ligand>
        <name>GTP</name>
        <dbReference type="ChEBI" id="CHEBI:37565"/>
    </ligand>
</feature>
<dbReference type="AlphaFoldDB" id="A0A7S8CDE6"/>
<comment type="cofactor">
    <cofactor evidence="10">
        <name>K(+)</name>
        <dbReference type="ChEBI" id="CHEBI:29103"/>
    </cofactor>
    <text evidence="10">Binds 1 potassium ion per subunit.</text>
</comment>
<feature type="binding site" evidence="10">
    <location>
        <position position="126"/>
    </location>
    <ligand>
        <name>(6S)-5-formyl-5,6,7,8-tetrahydrofolate</name>
        <dbReference type="ChEBI" id="CHEBI:57457"/>
    </ligand>
</feature>
<keyword evidence="3 10" id="KW-0819">tRNA processing</keyword>
<dbReference type="FunFam" id="3.30.1360.120:FF:000003">
    <property type="entry name" value="tRNA modification GTPase MnmE"/>
    <property type="match status" value="1"/>
</dbReference>
<dbReference type="Pfam" id="PF12631">
    <property type="entry name" value="MnmE_helical"/>
    <property type="match status" value="1"/>
</dbReference>
<dbReference type="GO" id="GO:0042802">
    <property type="term" value="F:identical protein binding"/>
    <property type="evidence" value="ECO:0007669"/>
    <property type="project" value="UniProtKB-ARBA"/>
</dbReference>
<dbReference type="Pfam" id="PF10396">
    <property type="entry name" value="TrmE_N"/>
    <property type="match status" value="1"/>
</dbReference>
<reference evidence="13 14" key="1">
    <citation type="submission" date="2019-07" db="EMBL/GenBank/DDBJ databases">
        <title>Genome sequence of 2 isolates from Red Sea Mangroves.</title>
        <authorList>
            <person name="Sefrji F."/>
            <person name="Michoud G."/>
            <person name="Merlino G."/>
            <person name="Daffonchio D."/>
        </authorList>
    </citation>
    <scope>NUCLEOTIDE SEQUENCE [LARGE SCALE GENOMIC DNA]</scope>
    <source>
        <strain evidence="13 14">R1DC41</strain>
    </source>
</reference>
<accession>A0A7S8CDE6</accession>